<evidence type="ECO:0000313" key="2">
    <source>
        <dbReference type="EMBL" id="KAI5322895.1"/>
    </source>
</evidence>
<proteinExistence type="predicted"/>
<feature type="region of interest" description="Disordered" evidence="1">
    <location>
        <begin position="439"/>
        <end position="518"/>
    </location>
</feature>
<gene>
    <name evidence="2" type="ORF">L3X38_031967</name>
</gene>
<dbReference type="AlphaFoldDB" id="A0AAD4VD63"/>
<dbReference type="PANTHER" id="PTHR33018:SF31">
    <property type="entry name" value="TRANSPOSASE, PTTA_EN_SPM, PLANT"/>
    <property type="match status" value="1"/>
</dbReference>
<comment type="caution">
    <text evidence="2">The sequence shown here is derived from an EMBL/GenBank/DDBJ whole genome shotgun (WGS) entry which is preliminary data.</text>
</comment>
<dbReference type="Pfam" id="PF03004">
    <property type="entry name" value="Transposase_24"/>
    <property type="match status" value="1"/>
</dbReference>
<name>A0AAD4VD63_PRUDU</name>
<dbReference type="Proteomes" id="UP001054821">
    <property type="component" value="Chromosome 6"/>
</dbReference>
<dbReference type="PANTHER" id="PTHR33018">
    <property type="entry name" value="OS10G0338966 PROTEIN-RELATED"/>
    <property type="match status" value="1"/>
</dbReference>
<evidence type="ECO:0000313" key="3">
    <source>
        <dbReference type="Proteomes" id="UP001054821"/>
    </source>
</evidence>
<accession>A0AAD4VD63</accession>
<keyword evidence="3" id="KW-1185">Reference proteome</keyword>
<sequence>MAWKVDLAKAYDRLQWDLIRANMQEIGICGKFLDLIMSCVRTVLFQALVNEKEILSVKMVSQHQSKDSGSKKNGGKELGMVTPQEKSSKKMKFASSSAETEPTSQTTISDDSKSGRGMSTMPRVVKRKLQKLRPIVEYNKRGKGIGQAHSEMQSYIGVLAHSRVPLVDMKWAQIPKDIKEQIWEAVDIDFVVGQGGKNSVFASAAKKWKDFKSTLTRHYILPYTNDRERLSQPPETYKFIEKAQWDAFVASRLSKDFESVHSQHAQIREKLEYNHRLSQKGYAGLDDQLEETMPGVEIDRSTLWKRARQDKHGKIPDPKVAEKAKLIDELQKQVSEGKVSVSGSNDVLTMALGPEHPGRVRGVGAGISPRQYFNLPKPQRISFDDCLKDSLRVLLQEENKKMEAKAREEALRMEARTKQLVEAEREHFLSQLSQLIPNFDPSMLKPRISQSPKNPMSDKASCSGGDVRSLHFEDDTAKNGKHQEEKEEEKKDEEKKEEKQDEKEKEDEEKHDDQVVDYSNMEAPSSLKSLCRYVETTLVPQDKTLHFTIDKEVFGQERDTFVLPEDITQFAGMEEIGATVVAVYMRYLHDVLKQANMCSMVGFIDPATVSANSGTIADRSRLVAARLQKTDGEQIFMMPYNPRLVSLTGFCFYDFQ</sequence>
<feature type="compositionally biased region" description="Basic and acidic residues" evidence="1">
    <location>
        <begin position="468"/>
        <end position="503"/>
    </location>
</feature>
<reference evidence="2 3" key="1">
    <citation type="journal article" date="2022" name="G3 (Bethesda)">
        <title>Whole-genome sequence and methylome profiling of the almond [Prunus dulcis (Mill.) D.A. Webb] cultivar 'Nonpareil'.</title>
        <authorList>
            <person name="D'Amico-Willman K.M."/>
            <person name="Ouma W.Z."/>
            <person name="Meulia T."/>
            <person name="Sideli G.M."/>
            <person name="Gradziel T.M."/>
            <person name="Fresnedo-Ramirez J."/>
        </authorList>
    </citation>
    <scope>NUCLEOTIDE SEQUENCE [LARGE SCALE GENOMIC DNA]</scope>
    <source>
        <strain evidence="2">Clone GOH B32 T37-40</strain>
    </source>
</reference>
<evidence type="ECO:0000256" key="1">
    <source>
        <dbReference type="SAM" id="MobiDB-lite"/>
    </source>
</evidence>
<organism evidence="2 3">
    <name type="scientific">Prunus dulcis</name>
    <name type="common">Almond</name>
    <name type="synonym">Amygdalus dulcis</name>
    <dbReference type="NCBI Taxonomy" id="3755"/>
    <lineage>
        <taxon>Eukaryota</taxon>
        <taxon>Viridiplantae</taxon>
        <taxon>Streptophyta</taxon>
        <taxon>Embryophyta</taxon>
        <taxon>Tracheophyta</taxon>
        <taxon>Spermatophyta</taxon>
        <taxon>Magnoliopsida</taxon>
        <taxon>eudicotyledons</taxon>
        <taxon>Gunneridae</taxon>
        <taxon>Pentapetalae</taxon>
        <taxon>rosids</taxon>
        <taxon>fabids</taxon>
        <taxon>Rosales</taxon>
        <taxon>Rosaceae</taxon>
        <taxon>Amygdaloideae</taxon>
        <taxon>Amygdaleae</taxon>
        <taxon>Prunus</taxon>
    </lineage>
</organism>
<protein>
    <submittedName>
        <fullName evidence="2">Uncharacterized protein</fullName>
    </submittedName>
</protein>
<dbReference type="InterPro" id="IPR004252">
    <property type="entry name" value="Probable_transposase_24"/>
</dbReference>
<dbReference type="EMBL" id="JAJFAZ020000006">
    <property type="protein sequence ID" value="KAI5322895.1"/>
    <property type="molecule type" value="Genomic_DNA"/>
</dbReference>
<feature type="compositionally biased region" description="Polar residues" evidence="1">
    <location>
        <begin position="99"/>
        <end position="109"/>
    </location>
</feature>
<feature type="region of interest" description="Disordered" evidence="1">
    <location>
        <begin position="60"/>
        <end position="119"/>
    </location>
</feature>